<sequence length="145" mass="15871">MSTTPIYAQSSYLNTSSGNLTIKIPPNTGSVTISAGGSGGGGGSGAYTTSHNSWNNAASWATTNNDIKPNTIQVNGDAEFKGNITWQGRDMRGWFEAVESRLSILQPNPQLEEDFDRLKELGDQYRALEKELLEQQRIFDILKNT</sequence>
<accession>A0A6J5LKQ7</accession>
<reference evidence="2" key="1">
    <citation type="submission" date="2020-04" db="EMBL/GenBank/DDBJ databases">
        <authorList>
            <person name="Chiriac C."/>
            <person name="Salcher M."/>
            <person name="Ghai R."/>
            <person name="Kavagutti S V."/>
        </authorList>
    </citation>
    <scope>NUCLEOTIDE SEQUENCE</scope>
</reference>
<protein>
    <submittedName>
        <fullName evidence="2">Uncharacterized protein</fullName>
    </submittedName>
</protein>
<dbReference type="EMBL" id="LR796274">
    <property type="protein sequence ID" value="CAB4133570.1"/>
    <property type="molecule type" value="Genomic_DNA"/>
</dbReference>
<organism evidence="2">
    <name type="scientific">uncultured Caudovirales phage</name>
    <dbReference type="NCBI Taxonomy" id="2100421"/>
    <lineage>
        <taxon>Viruses</taxon>
        <taxon>Duplodnaviria</taxon>
        <taxon>Heunggongvirae</taxon>
        <taxon>Uroviricota</taxon>
        <taxon>Caudoviricetes</taxon>
        <taxon>Peduoviridae</taxon>
        <taxon>Maltschvirus</taxon>
        <taxon>Maltschvirus maltsch</taxon>
    </lineage>
</organism>
<keyword evidence="1" id="KW-0175">Coiled coil</keyword>
<evidence type="ECO:0000313" key="2">
    <source>
        <dbReference type="EMBL" id="CAB4133570.1"/>
    </source>
</evidence>
<gene>
    <name evidence="2" type="ORF">UFOVP257_292</name>
</gene>
<evidence type="ECO:0000256" key="1">
    <source>
        <dbReference type="SAM" id="Coils"/>
    </source>
</evidence>
<name>A0A6J5LKQ7_9CAUD</name>
<feature type="coiled-coil region" evidence="1">
    <location>
        <begin position="111"/>
        <end position="145"/>
    </location>
</feature>
<proteinExistence type="predicted"/>